<dbReference type="AlphaFoldDB" id="A0A915JB89"/>
<reference evidence="2" key="1">
    <citation type="submission" date="2022-11" db="UniProtKB">
        <authorList>
            <consortium name="WormBaseParasite"/>
        </authorList>
    </citation>
    <scope>IDENTIFICATION</scope>
</reference>
<name>A0A915JB89_ROMCU</name>
<keyword evidence="1" id="KW-1185">Reference proteome</keyword>
<dbReference type="WBParaSite" id="nRc.2.0.1.t23050-RA">
    <property type="protein sequence ID" value="nRc.2.0.1.t23050-RA"/>
    <property type="gene ID" value="nRc.2.0.1.g23050"/>
</dbReference>
<protein>
    <submittedName>
        <fullName evidence="2">Uncharacterized protein</fullName>
    </submittedName>
</protein>
<evidence type="ECO:0000313" key="1">
    <source>
        <dbReference type="Proteomes" id="UP000887565"/>
    </source>
</evidence>
<evidence type="ECO:0000313" key="2">
    <source>
        <dbReference type="WBParaSite" id="nRc.2.0.1.t23050-RA"/>
    </source>
</evidence>
<accession>A0A915JB89</accession>
<proteinExistence type="predicted"/>
<dbReference type="Proteomes" id="UP000887565">
    <property type="component" value="Unplaced"/>
</dbReference>
<organism evidence="1 2">
    <name type="scientific">Romanomermis culicivorax</name>
    <name type="common">Nematode worm</name>
    <dbReference type="NCBI Taxonomy" id="13658"/>
    <lineage>
        <taxon>Eukaryota</taxon>
        <taxon>Metazoa</taxon>
        <taxon>Ecdysozoa</taxon>
        <taxon>Nematoda</taxon>
        <taxon>Enoplea</taxon>
        <taxon>Dorylaimia</taxon>
        <taxon>Mermithida</taxon>
        <taxon>Mermithoidea</taxon>
        <taxon>Mermithidae</taxon>
        <taxon>Romanomermis</taxon>
    </lineage>
</organism>
<sequence length="69" mass="7719">MAQFLNDMVIDLAKTTKCKCQRRSQCMTKFHSDLMLGSDGASNQQQQQQLQVKIGFVAAVAFVHKISSQ</sequence>